<dbReference type="PANTHER" id="PTHR21392">
    <property type="entry name" value="TRNA-URIDINE AMINOCARBOXYPROPYLTRANSFERASE 2"/>
    <property type="match status" value="1"/>
</dbReference>
<dbReference type="Proteomes" id="UP000194440">
    <property type="component" value="Chromosome"/>
</dbReference>
<dbReference type="EMBL" id="CP021366">
    <property type="protein sequence ID" value="ART58241.1"/>
    <property type="molecule type" value="Genomic_DNA"/>
</dbReference>
<protein>
    <recommendedName>
        <fullName evidence="1">tRNA-uridine aminocarboxypropyltransferase</fullName>
        <ecNumber evidence="1">2.5.1.25</ecNumber>
    </recommendedName>
</protein>
<dbReference type="SMART" id="SM01144">
    <property type="entry name" value="DTW"/>
    <property type="match status" value="1"/>
</dbReference>
<evidence type="ECO:0000256" key="3">
    <source>
        <dbReference type="ARBA" id="ARBA00022691"/>
    </source>
</evidence>
<keyword evidence="2" id="KW-0808">Transferase</keyword>
<feature type="domain" description="DTW" evidence="6">
    <location>
        <begin position="7"/>
        <end position="214"/>
    </location>
</feature>
<keyword evidence="4" id="KW-0819">tRNA processing</keyword>
<evidence type="ECO:0000256" key="4">
    <source>
        <dbReference type="ARBA" id="ARBA00022694"/>
    </source>
</evidence>
<dbReference type="OrthoDB" id="268835at2"/>
<proteinExistence type="inferred from homology"/>
<keyword evidence="3" id="KW-0949">S-adenosyl-L-methionine</keyword>
<dbReference type="InterPro" id="IPR039262">
    <property type="entry name" value="DTWD2/TAPT"/>
</dbReference>
<dbReference type="GO" id="GO:0016432">
    <property type="term" value="F:tRNA-uridine aminocarboxypropyltransferase activity"/>
    <property type="evidence" value="ECO:0007669"/>
    <property type="project" value="UniProtKB-EC"/>
</dbReference>
<evidence type="ECO:0000256" key="5">
    <source>
        <dbReference type="ARBA" id="ARBA00034489"/>
    </source>
</evidence>
<evidence type="ECO:0000256" key="2">
    <source>
        <dbReference type="ARBA" id="ARBA00022679"/>
    </source>
</evidence>
<dbReference type="Pfam" id="PF03942">
    <property type="entry name" value="DTW"/>
    <property type="match status" value="1"/>
</dbReference>
<dbReference type="AlphaFoldDB" id="A0A240U9P6"/>
<keyword evidence="8" id="KW-1185">Reference proteome</keyword>
<gene>
    <name evidence="7" type="ORF">CBP36_04630</name>
</gene>
<dbReference type="PANTHER" id="PTHR21392:SF0">
    <property type="entry name" value="TRNA-URIDINE AMINOCARBOXYPROPYLTRANSFERASE 2"/>
    <property type="match status" value="1"/>
</dbReference>
<accession>A0A240U9P6</accession>
<organism evidence="7 8">
    <name type="scientific">Acidovorax carolinensis</name>
    <dbReference type="NCBI Taxonomy" id="553814"/>
    <lineage>
        <taxon>Bacteria</taxon>
        <taxon>Pseudomonadati</taxon>
        <taxon>Pseudomonadota</taxon>
        <taxon>Betaproteobacteria</taxon>
        <taxon>Burkholderiales</taxon>
        <taxon>Comamonadaceae</taxon>
        <taxon>Acidovorax</taxon>
    </lineage>
</organism>
<name>A0A240U9P6_9BURK</name>
<dbReference type="InterPro" id="IPR005636">
    <property type="entry name" value="DTW"/>
</dbReference>
<reference evidence="7" key="1">
    <citation type="submission" date="2017-05" db="EMBL/GenBank/DDBJ databases">
        <title>Polyphasic characterization of four soil-derived phenanthrene-degrading Acidovorax strains and proposal of Acidovorax phenanthrenivorans sp. nov.</title>
        <authorList>
            <person name="Singleton D."/>
            <person name="Lee J."/>
            <person name="Dickey A.N."/>
            <person name="Stroud A."/>
            <person name="Scholl E.H."/>
            <person name="Wright F.A."/>
            <person name="Aitken M.D."/>
        </authorList>
    </citation>
    <scope>NUCLEOTIDE SEQUENCE</scope>
    <source>
        <strain evidence="7">P4</strain>
    </source>
</reference>
<evidence type="ECO:0000313" key="8">
    <source>
        <dbReference type="Proteomes" id="UP000194440"/>
    </source>
</evidence>
<dbReference type="KEGG" id="acip:CBP36_04630"/>
<evidence type="ECO:0000313" key="7">
    <source>
        <dbReference type="EMBL" id="ART58241.1"/>
    </source>
</evidence>
<evidence type="ECO:0000259" key="6">
    <source>
        <dbReference type="SMART" id="SM01144"/>
    </source>
</evidence>
<dbReference type="GO" id="GO:0008033">
    <property type="term" value="P:tRNA processing"/>
    <property type="evidence" value="ECO:0007669"/>
    <property type="project" value="UniProtKB-KW"/>
</dbReference>
<evidence type="ECO:0000256" key="1">
    <source>
        <dbReference type="ARBA" id="ARBA00012386"/>
    </source>
</evidence>
<comment type="similarity">
    <text evidence="5">Belongs to the TDD superfamily. DTWD2 family.</text>
</comment>
<sequence>MTPPSASRPRCPACLRPPSACICRWATPVAHGTEVLILQHPLEVHEAKGTARLLHLCLPHSRMVTGERFDASTLQQWLTAPFEAIDAAAAPRHALLLYPEAPQDAALGIATPPPLDPAWLQTPERLRLVVLDGTWRKSRKMLHLNPLLQQLPRLPLRELPASRYRIRAARQPHQLSTLEATCAALAQLEGSAEPFEPLLSAFDEFVAQQAAWQGR</sequence>
<dbReference type="EC" id="2.5.1.25" evidence="1"/>